<evidence type="ECO:0000256" key="1">
    <source>
        <dbReference type="SAM" id="MobiDB-lite"/>
    </source>
</evidence>
<dbReference type="AlphaFoldDB" id="U4LJ42"/>
<accession>U4LJ42</accession>
<evidence type="ECO:0000313" key="2">
    <source>
        <dbReference type="EMBL" id="CCX12329.1"/>
    </source>
</evidence>
<reference evidence="2 3" key="1">
    <citation type="journal article" date="2013" name="PLoS Genet.">
        <title>The genome and development-dependent transcriptomes of Pyronema confluens: a window into fungal evolution.</title>
        <authorList>
            <person name="Traeger S."/>
            <person name="Altegoer F."/>
            <person name="Freitag M."/>
            <person name="Gabaldon T."/>
            <person name="Kempken F."/>
            <person name="Kumar A."/>
            <person name="Marcet-Houben M."/>
            <person name="Poggeler S."/>
            <person name="Stajich J.E."/>
            <person name="Nowrousian M."/>
        </authorList>
    </citation>
    <scope>NUCLEOTIDE SEQUENCE [LARGE SCALE GENOMIC DNA]</scope>
    <source>
        <strain evidence="3">CBS 100304</strain>
        <tissue evidence="2">Vegetative mycelium</tissue>
    </source>
</reference>
<proteinExistence type="predicted"/>
<organism evidence="2 3">
    <name type="scientific">Pyronema omphalodes (strain CBS 100304)</name>
    <name type="common">Pyronema confluens</name>
    <dbReference type="NCBI Taxonomy" id="1076935"/>
    <lineage>
        <taxon>Eukaryota</taxon>
        <taxon>Fungi</taxon>
        <taxon>Dikarya</taxon>
        <taxon>Ascomycota</taxon>
        <taxon>Pezizomycotina</taxon>
        <taxon>Pezizomycetes</taxon>
        <taxon>Pezizales</taxon>
        <taxon>Pyronemataceae</taxon>
        <taxon>Pyronema</taxon>
    </lineage>
</organism>
<protein>
    <submittedName>
        <fullName evidence="2">Uncharacterized protein</fullName>
    </submittedName>
</protein>
<dbReference type="Proteomes" id="UP000018144">
    <property type="component" value="Unassembled WGS sequence"/>
</dbReference>
<feature type="compositionally biased region" description="Basic and acidic residues" evidence="1">
    <location>
        <begin position="136"/>
        <end position="155"/>
    </location>
</feature>
<name>U4LJ42_PYROM</name>
<gene>
    <name evidence="2" type="ORF">PCON_11923</name>
</gene>
<sequence>MVGPGVPYNNIVRLDAKDCGAEYEGKDLKYPHQSNGARNKAARDRGKTVPKGRPRKERDVALVSAHDERLEKSAIGTGYNPEEQRQEEVSNPETGSPEGPDHITAGAVARRHDSEEDDPSQDSGTERNDDDSGTEPDPRPPDDGRKHNDESDAGKHKSLAVVVDAPKLARQVDSEIINWLCRDTRVEASQSATNTKQKLIEVYRLHYQL</sequence>
<evidence type="ECO:0000313" key="3">
    <source>
        <dbReference type="Proteomes" id="UP000018144"/>
    </source>
</evidence>
<keyword evidence="3" id="KW-1185">Reference proteome</keyword>
<feature type="compositionally biased region" description="Basic and acidic residues" evidence="1">
    <location>
        <begin position="56"/>
        <end position="72"/>
    </location>
</feature>
<feature type="region of interest" description="Disordered" evidence="1">
    <location>
        <begin position="25"/>
        <end position="159"/>
    </location>
</feature>
<dbReference type="EMBL" id="HF935699">
    <property type="protein sequence ID" value="CCX12329.1"/>
    <property type="molecule type" value="Genomic_DNA"/>
</dbReference>